<evidence type="ECO:0000313" key="6">
    <source>
        <dbReference type="EMBL" id="ERN16156.1"/>
    </source>
</evidence>
<dbReference type="Gramene" id="ERN16156">
    <property type="protein sequence ID" value="ERN16156"/>
    <property type="gene ID" value="AMTR_s00030p00222400"/>
</dbReference>
<dbReference type="OMA" id="WRALEMC"/>
<dbReference type="Gene3D" id="3.40.50.300">
    <property type="entry name" value="P-loop containing nucleotide triphosphate hydrolases"/>
    <property type="match status" value="1"/>
</dbReference>
<proteinExistence type="inferred from homology"/>
<dbReference type="Pfam" id="PF02861">
    <property type="entry name" value="Clp_N"/>
    <property type="match status" value="1"/>
</dbReference>
<dbReference type="Gene3D" id="1.10.1780.10">
    <property type="entry name" value="Clp, N-terminal domain"/>
    <property type="match status" value="1"/>
</dbReference>
<dbReference type="SUPFAM" id="SSF81923">
    <property type="entry name" value="Double Clp-N motif"/>
    <property type="match status" value="1"/>
</dbReference>
<dbReference type="STRING" id="13333.U5CSD7"/>
<dbReference type="InterPro" id="IPR004176">
    <property type="entry name" value="Clp_R_N"/>
</dbReference>
<dbReference type="PANTHER" id="PTHR43572">
    <property type="entry name" value="CHAPERONE PROTEIN CLPD, CHLOROPLASTIC"/>
    <property type="match status" value="1"/>
</dbReference>
<feature type="domain" description="Clp R" evidence="5">
    <location>
        <begin position="8"/>
        <end position="184"/>
    </location>
</feature>
<sequence length="405" mass="44252">MRAGACSVQQALTAEAASVVKQAVSLARRRGHAQVTPLHVANAMLSSTSGILRTACLQSHSHPLQCKALELCFNVALNRLPSLSNHPSSLSNPHHHHHPSSLSHHHHHHPSLSNALMAAFKRAQAHQRRGSIENQQQPLLAVKVEIEQLIISILDDPSVSRVMREAGFSSTQVKSNVEQAVSLEICNSSSITVSAKPSKEPSLSLPALSLPTVSTATTSTSNYVKSSLDHVKSEDVMSLVDSLMNKRRRNTVIVGECTLSTEGVVRELMGRLEIGDVPDMLKSVQFLSLPVLNFGHMCREEVERKLRELRCIVRGCVGRGVIIYVGDLKWTVELMVGCIEQVVIEIGRLVSESNGENGRLWVMGTSSYQTYMRCKMGHPSLESIWALHPLPIPAGSLGLSLNPDR</sequence>
<evidence type="ECO:0000313" key="7">
    <source>
        <dbReference type="Proteomes" id="UP000017836"/>
    </source>
</evidence>
<dbReference type="HOGENOM" id="CLU_006575_2_1_1"/>
<comment type="similarity">
    <text evidence="1">Belongs to the ClpA/ClpB family.</text>
</comment>
<dbReference type="InterPro" id="IPR051650">
    <property type="entry name" value="SL_signaling_regulator"/>
</dbReference>
<dbReference type="InterPro" id="IPR036628">
    <property type="entry name" value="Clp_N_dom_sf"/>
</dbReference>
<evidence type="ECO:0000259" key="5">
    <source>
        <dbReference type="PROSITE" id="PS51903"/>
    </source>
</evidence>
<gene>
    <name evidence="6" type="ORF">AMTR_s00030p00222400</name>
</gene>
<evidence type="ECO:0000256" key="2">
    <source>
        <dbReference type="ARBA" id="ARBA00022737"/>
    </source>
</evidence>
<reference evidence="7" key="1">
    <citation type="journal article" date="2013" name="Science">
        <title>The Amborella genome and the evolution of flowering plants.</title>
        <authorList>
            <consortium name="Amborella Genome Project"/>
        </authorList>
    </citation>
    <scope>NUCLEOTIDE SEQUENCE [LARGE SCALE GENOMIC DNA]</scope>
</reference>
<organism evidence="6 7">
    <name type="scientific">Amborella trichopoda</name>
    <dbReference type="NCBI Taxonomy" id="13333"/>
    <lineage>
        <taxon>Eukaryota</taxon>
        <taxon>Viridiplantae</taxon>
        <taxon>Streptophyta</taxon>
        <taxon>Embryophyta</taxon>
        <taxon>Tracheophyta</taxon>
        <taxon>Spermatophyta</taxon>
        <taxon>Magnoliopsida</taxon>
        <taxon>Amborellales</taxon>
        <taxon>Amborellaceae</taxon>
        <taxon>Amborella</taxon>
    </lineage>
</organism>
<dbReference type="InterPro" id="IPR058680">
    <property type="entry name" value="NBD_SMAX1-like"/>
</dbReference>
<name>U5CSD7_AMBTC</name>
<feature type="region of interest" description="Disordered" evidence="4">
    <location>
        <begin position="86"/>
        <end position="111"/>
    </location>
</feature>
<keyword evidence="7" id="KW-1185">Reference proteome</keyword>
<evidence type="ECO:0000256" key="3">
    <source>
        <dbReference type="PROSITE-ProRule" id="PRU01251"/>
    </source>
</evidence>
<dbReference type="eggNOG" id="KOG1051">
    <property type="taxonomic scope" value="Eukaryota"/>
</dbReference>
<dbReference type="PANTHER" id="PTHR43572:SF31">
    <property type="entry name" value="PROTEIN SMAX1-LIKE 3"/>
    <property type="match status" value="1"/>
</dbReference>
<evidence type="ECO:0000256" key="1">
    <source>
        <dbReference type="ARBA" id="ARBA00008675"/>
    </source>
</evidence>
<dbReference type="AlphaFoldDB" id="U5CSD7"/>
<keyword evidence="2 3" id="KW-0677">Repeat</keyword>
<evidence type="ECO:0000256" key="4">
    <source>
        <dbReference type="SAM" id="MobiDB-lite"/>
    </source>
</evidence>
<dbReference type="InterPro" id="IPR027417">
    <property type="entry name" value="P-loop_NTPase"/>
</dbReference>
<dbReference type="Proteomes" id="UP000017836">
    <property type="component" value="Unassembled WGS sequence"/>
</dbReference>
<dbReference type="PROSITE" id="PS51903">
    <property type="entry name" value="CLP_R"/>
    <property type="match status" value="1"/>
</dbReference>
<dbReference type="Pfam" id="PF23569">
    <property type="entry name" value="NBD_SMAX1"/>
    <property type="match status" value="1"/>
</dbReference>
<feature type="compositionally biased region" description="Basic residues" evidence="4">
    <location>
        <begin position="93"/>
        <end position="110"/>
    </location>
</feature>
<dbReference type="EMBL" id="KI392485">
    <property type="protein sequence ID" value="ERN16156.1"/>
    <property type="molecule type" value="Genomic_DNA"/>
</dbReference>
<protein>
    <recommendedName>
        <fullName evidence="5">Clp R domain-containing protein</fullName>
    </recommendedName>
</protein>
<accession>U5CSD7</accession>